<sequence length="260" mass="28288">MSGSAEPADTAPPEETGVRPSGRRAARLLPAGRRARAVLVAVLTVVVTAGIGLGVAFAFPTQYAARAQLVYLLGDEQPTGFLREDRNLSTQVQLLRSRAVLEPVARKHGLTDKDLGRKLHIDLVSGTEVMNLRLDDPSRRAGRTVLQEVLDQYMTVADHVAPSTLRTYLNKQLADVRDQMQKPGLSGSERQTLLERQMTLLDRLDSVNLAGAQVKVVVPPYSDPDAVSPRPLFGLVTGALVGVLAVGCLTLWQARRWARE</sequence>
<dbReference type="PANTHER" id="PTHR32309:SF31">
    <property type="entry name" value="CAPSULAR EXOPOLYSACCHARIDE FAMILY"/>
    <property type="match status" value="1"/>
</dbReference>
<feature type="transmembrane region" description="Helical" evidence="2">
    <location>
        <begin position="232"/>
        <end position="252"/>
    </location>
</feature>
<evidence type="ECO:0000313" key="3">
    <source>
        <dbReference type="EMBL" id="MCI3242729.1"/>
    </source>
</evidence>
<dbReference type="Proteomes" id="UP001165270">
    <property type="component" value="Unassembled WGS sequence"/>
</dbReference>
<name>A0ABS9XKX2_9ACTN</name>
<comment type="caution">
    <text evidence="3">The sequence shown here is derived from an EMBL/GenBank/DDBJ whole genome shotgun (WGS) entry which is preliminary data.</text>
</comment>
<keyword evidence="2" id="KW-1133">Transmembrane helix</keyword>
<evidence type="ECO:0000256" key="2">
    <source>
        <dbReference type="SAM" id="Phobius"/>
    </source>
</evidence>
<dbReference type="EMBL" id="JALDAX010000009">
    <property type="protein sequence ID" value="MCI3242729.1"/>
    <property type="molecule type" value="Genomic_DNA"/>
</dbReference>
<evidence type="ECO:0008006" key="5">
    <source>
        <dbReference type="Google" id="ProtNLM"/>
    </source>
</evidence>
<feature type="transmembrane region" description="Helical" evidence="2">
    <location>
        <begin position="37"/>
        <end position="59"/>
    </location>
</feature>
<dbReference type="RefSeq" id="WP_242711171.1">
    <property type="nucleotide sequence ID" value="NZ_JALDAX010000009.1"/>
</dbReference>
<protein>
    <recommendedName>
        <fullName evidence="5">Polysaccharide chain length determinant N-terminal domain-containing protein</fullName>
    </recommendedName>
</protein>
<evidence type="ECO:0000256" key="1">
    <source>
        <dbReference type="SAM" id="MobiDB-lite"/>
    </source>
</evidence>
<proteinExistence type="predicted"/>
<dbReference type="InterPro" id="IPR050445">
    <property type="entry name" value="Bact_polysacc_biosynth/exp"/>
</dbReference>
<gene>
    <name evidence="3" type="ORF">MQN93_23675</name>
</gene>
<keyword evidence="4" id="KW-1185">Reference proteome</keyword>
<keyword evidence="2" id="KW-0472">Membrane</keyword>
<accession>A0ABS9XKX2</accession>
<keyword evidence="2" id="KW-0812">Transmembrane</keyword>
<dbReference type="PANTHER" id="PTHR32309">
    <property type="entry name" value="TYROSINE-PROTEIN KINASE"/>
    <property type="match status" value="1"/>
</dbReference>
<evidence type="ECO:0000313" key="4">
    <source>
        <dbReference type="Proteomes" id="UP001165270"/>
    </source>
</evidence>
<reference evidence="3" key="1">
    <citation type="submission" date="2022-03" db="EMBL/GenBank/DDBJ databases">
        <title>Streptomyces 7R015 and 7R016 isolated from Barleria lupulina in Thailand.</title>
        <authorList>
            <person name="Kanchanasin P."/>
            <person name="Phongsopitanun W."/>
            <person name="Tanasupawat S."/>
        </authorList>
    </citation>
    <scope>NUCLEOTIDE SEQUENCE</scope>
    <source>
        <strain evidence="3">7R016</strain>
    </source>
</reference>
<organism evidence="3 4">
    <name type="scientific">Streptomyces spinosisporus</name>
    <dbReference type="NCBI Taxonomy" id="2927582"/>
    <lineage>
        <taxon>Bacteria</taxon>
        <taxon>Bacillati</taxon>
        <taxon>Actinomycetota</taxon>
        <taxon>Actinomycetes</taxon>
        <taxon>Kitasatosporales</taxon>
        <taxon>Streptomycetaceae</taxon>
        <taxon>Streptomyces</taxon>
    </lineage>
</organism>
<feature type="region of interest" description="Disordered" evidence="1">
    <location>
        <begin position="1"/>
        <end position="24"/>
    </location>
</feature>